<protein>
    <submittedName>
        <fullName evidence="1">Uncharacterized protein</fullName>
    </submittedName>
</protein>
<dbReference type="Proteomes" id="UP001642360">
    <property type="component" value="Unassembled WGS sequence"/>
</dbReference>
<dbReference type="EMBL" id="CAUOFW020010146">
    <property type="protein sequence ID" value="CAK9187807.1"/>
    <property type="molecule type" value="Genomic_DNA"/>
</dbReference>
<keyword evidence="2" id="KW-1185">Reference proteome</keyword>
<evidence type="ECO:0000313" key="1">
    <source>
        <dbReference type="EMBL" id="CAK9187807.1"/>
    </source>
</evidence>
<accession>A0ABC8V4R4</accession>
<comment type="caution">
    <text evidence="1">The sequence shown here is derived from an EMBL/GenBank/DDBJ whole genome shotgun (WGS) entry which is preliminary data.</text>
</comment>
<gene>
    <name evidence="1" type="ORF">ILEXP_LOCUS58397</name>
</gene>
<name>A0ABC8V4R4_9AQUA</name>
<proteinExistence type="predicted"/>
<reference evidence="1 2" key="1">
    <citation type="submission" date="2024-02" db="EMBL/GenBank/DDBJ databases">
        <authorList>
            <person name="Vignale AGUSTIN F."/>
            <person name="Sosa J E."/>
            <person name="Modenutti C."/>
        </authorList>
    </citation>
    <scope>NUCLEOTIDE SEQUENCE [LARGE SCALE GENOMIC DNA]</scope>
</reference>
<sequence length="138" mass="15507">MVSLFGGGGGLPELGLGFGGPPEVAWRLRGLPKLVWMRWTSSDRYGVWGIAVVGYRYCYRRVFGVEHEGGGLPELGLGFGGPPEVAWRLRGLPKLVWMRWTSSDRYGVWGIAVVGYRYCYRRVFGVEHEGEVLSHPYQ</sequence>
<organism evidence="1 2">
    <name type="scientific">Ilex paraguariensis</name>
    <name type="common">yerba mate</name>
    <dbReference type="NCBI Taxonomy" id="185542"/>
    <lineage>
        <taxon>Eukaryota</taxon>
        <taxon>Viridiplantae</taxon>
        <taxon>Streptophyta</taxon>
        <taxon>Embryophyta</taxon>
        <taxon>Tracheophyta</taxon>
        <taxon>Spermatophyta</taxon>
        <taxon>Magnoliopsida</taxon>
        <taxon>eudicotyledons</taxon>
        <taxon>Gunneridae</taxon>
        <taxon>Pentapetalae</taxon>
        <taxon>asterids</taxon>
        <taxon>campanulids</taxon>
        <taxon>Aquifoliales</taxon>
        <taxon>Aquifoliaceae</taxon>
        <taxon>Ilex</taxon>
    </lineage>
</organism>
<evidence type="ECO:0000313" key="2">
    <source>
        <dbReference type="Proteomes" id="UP001642360"/>
    </source>
</evidence>
<dbReference type="AlphaFoldDB" id="A0ABC8V4R4"/>